<evidence type="ECO:0000259" key="10">
    <source>
        <dbReference type="Pfam" id="PF02940"/>
    </source>
</evidence>
<dbReference type="GO" id="GO:0004651">
    <property type="term" value="F:polynucleotide 5'-phosphatase activity"/>
    <property type="evidence" value="ECO:0007669"/>
    <property type="project" value="UniProtKB-UniRule"/>
</dbReference>
<sequence length="554" mass="60708">MSSKANGQTSGGKPPTGTGGKKRRRVSDDGSSGAGRTDSHLELTRRMSGRVSIAELVNPGENGADGQIGRGPAGNLGSRGSSARLNENTIDEPAPASAAVPYNGSVPSNPNPIPPMPYGGSNPPQGRGGTPDGEDLSAERPPRPLAPYRGTPPATQQPWAAPRPIHQLAHSFQTIFGDEYFVDDITRRVTTWLYEKGVAEYPDVEVEVKLGTIRYRDTHQQLDLPVDCETIIHSGFDACYFESAMSAEQHKRFNATLNRRVEMLDPRKNTGYKGPLITYRHFTELDKFHEVNHQRIRVTFPRNRKQGDDPRPRVIQKVRLGDLNIYCPNWGLDYRISVSREMKAQFPPQSSYPVDVRLKDRLSYTCPPYSVDLTAVNTYRHEEDVPADGTEKLSSYSSYELEVELQNPYGIFVHGNEPAPEGLLRWQAGAGVTDPSGASMRTAYEAVRGLLNQARLLARRALPRVHQERHPGPMQGSGGPMPGSGPDYSSPDTPYPVGGPDPNARVMSAHERMALELSSHTANGLFGDDNGDDEGYGDRSGQREDAGGAHWSYG</sequence>
<dbReference type="SUPFAM" id="SSF55154">
    <property type="entry name" value="CYTH-like phosphatases"/>
    <property type="match status" value="1"/>
</dbReference>
<feature type="compositionally biased region" description="Polar residues" evidence="9">
    <location>
        <begin position="78"/>
        <end position="88"/>
    </location>
</feature>
<feature type="region of interest" description="Disordered" evidence="9">
    <location>
        <begin position="464"/>
        <end position="554"/>
    </location>
</feature>
<evidence type="ECO:0000256" key="4">
    <source>
        <dbReference type="ARBA" id="ARBA00022664"/>
    </source>
</evidence>
<dbReference type="PANTHER" id="PTHR28118">
    <property type="entry name" value="POLYNUCLEOTIDE 5'-TRIPHOSPHATASE-RELATED"/>
    <property type="match status" value="1"/>
</dbReference>
<proteinExistence type="inferred from homology"/>
<keyword evidence="12" id="KW-1185">Reference proteome</keyword>
<organism evidence="11 12">
    <name type="scientific">Gonapodya prolifera (strain JEL478)</name>
    <name type="common">Monoblepharis prolifera</name>
    <dbReference type="NCBI Taxonomy" id="1344416"/>
    <lineage>
        <taxon>Eukaryota</taxon>
        <taxon>Fungi</taxon>
        <taxon>Fungi incertae sedis</taxon>
        <taxon>Chytridiomycota</taxon>
        <taxon>Chytridiomycota incertae sedis</taxon>
        <taxon>Monoblepharidomycetes</taxon>
        <taxon>Monoblepharidales</taxon>
        <taxon>Gonapodyaceae</taxon>
        <taxon>Gonapodya</taxon>
    </lineage>
</organism>
<dbReference type="OrthoDB" id="272147at2759"/>
<dbReference type="AlphaFoldDB" id="A0A139AWY2"/>
<dbReference type="Gene3D" id="3.20.100.10">
    <property type="entry name" value="mRNA triphosphatase Cet1-like"/>
    <property type="match status" value="1"/>
</dbReference>
<evidence type="ECO:0000313" key="11">
    <source>
        <dbReference type="EMBL" id="KXS20985.1"/>
    </source>
</evidence>
<evidence type="ECO:0000313" key="12">
    <source>
        <dbReference type="Proteomes" id="UP000070544"/>
    </source>
</evidence>
<evidence type="ECO:0000256" key="5">
    <source>
        <dbReference type="ARBA" id="ARBA00022801"/>
    </source>
</evidence>
<keyword evidence="8" id="KW-0506">mRNA capping</keyword>
<comment type="subunit">
    <text evidence="8">Heterodimer. The mRNA-capping enzyme is composed of two separate chains alpha and beta, respectively a mRNA guanylyltransferase and an mRNA 5'-triphosphate monophosphatase.</text>
</comment>
<dbReference type="Pfam" id="PF02940">
    <property type="entry name" value="mRNA_triPase"/>
    <property type="match status" value="1"/>
</dbReference>
<evidence type="ECO:0000256" key="9">
    <source>
        <dbReference type="SAM" id="MobiDB-lite"/>
    </source>
</evidence>
<dbReference type="GO" id="GO:0031533">
    <property type="term" value="C:mRNA capping enzyme complex"/>
    <property type="evidence" value="ECO:0007669"/>
    <property type="project" value="UniProtKB-UniRule"/>
</dbReference>
<gene>
    <name evidence="11" type="ORF">M427DRAFT_349864</name>
</gene>
<dbReference type="InterPro" id="IPR004206">
    <property type="entry name" value="mRNA_triPase_Cet1"/>
</dbReference>
<evidence type="ECO:0000256" key="6">
    <source>
        <dbReference type="ARBA" id="ARBA00023242"/>
    </source>
</evidence>
<evidence type="ECO:0000256" key="2">
    <source>
        <dbReference type="ARBA" id="ARBA00004123"/>
    </source>
</evidence>
<feature type="region of interest" description="Disordered" evidence="9">
    <location>
        <begin position="1"/>
        <end position="159"/>
    </location>
</feature>
<name>A0A139AWY2_GONPJ</name>
<feature type="domain" description="mRNA triphosphatase Cet1-like" evidence="10">
    <location>
        <begin position="183"/>
        <end position="405"/>
    </location>
</feature>
<dbReference type="GO" id="GO:0140818">
    <property type="term" value="F:mRNA 5'-triphosphate monophosphatase activity"/>
    <property type="evidence" value="ECO:0007669"/>
    <property type="project" value="UniProtKB-EC"/>
</dbReference>
<dbReference type="Proteomes" id="UP000070544">
    <property type="component" value="Unassembled WGS sequence"/>
</dbReference>
<evidence type="ECO:0000256" key="3">
    <source>
        <dbReference type="ARBA" id="ARBA00006345"/>
    </source>
</evidence>
<keyword evidence="5 8" id="KW-0378">Hydrolase</keyword>
<evidence type="ECO:0000256" key="1">
    <source>
        <dbReference type="ARBA" id="ARBA00001946"/>
    </source>
</evidence>
<dbReference type="EMBL" id="KQ965734">
    <property type="protein sequence ID" value="KXS20985.1"/>
    <property type="molecule type" value="Genomic_DNA"/>
</dbReference>
<comment type="cofactor">
    <cofactor evidence="1 8">
        <name>Mg(2+)</name>
        <dbReference type="ChEBI" id="CHEBI:18420"/>
    </cofactor>
</comment>
<dbReference type="InterPro" id="IPR037009">
    <property type="entry name" value="mRNA_triPase_Cet1_sf"/>
</dbReference>
<keyword evidence="4 8" id="KW-0507">mRNA processing</keyword>
<reference evidence="11 12" key="1">
    <citation type="journal article" date="2015" name="Genome Biol. Evol.">
        <title>Phylogenomic analyses indicate that early fungi evolved digesting cell walls of algal ancestors of land plants.</title>
        <authorList>
            <person name="Chang Y."/>
            <person name="Wang S."/>
            <person name="Sekimoto S."/>
            <person name="Aerts A.L."/>
            <person name="Choi C."/>
            <person name="Clum A."/>
            <person name="LaButti K.M."/>
            <person name="Lindquist E.A."/>
            <person name="Yee Ngan C."/>
            <person name="Ohm R.A."/>
            <person name="Salamov A.A."/>
            <person name="Grigoriev I.V."/>
            <person name="Spatafora J.W."/>
            <person name="Berbee M.L."/>
        </authorList>
    </citation>
    <scope>NUCLEOTIDE SEQUENCE [LARGE SCALE GENOMIC DNA]</scope>
    <source>
        <strain evidence="11 12">JEL478</strain>
    </source>
</reference>
<feature type="compositionally biased region" description="Basic and acidic residues" evidence="9">
    <location>
        <begin position="536"/>
        <end position="547"/>
    </location>
</feature>
<dbReference type="GO" id="GO:0006370">
    <property type="term" value="P:7-methylguanosine mRNA capping"/>
    <property type="evidence" value="ECO:0007669"/>
    <property type="project" value="UniProtKB-UniRule"/>
</dbReference>
<dbReference type="PANTHER" id="PTHR28118:SF1">
    <property type="entry name" value="POLYNUCLEOTIDE 5'-TRIPHOSPHATASE CTL1-RELATED"/>
    <property type="match status" value="1"/>
</dbReference>
<evidence type="ECO:0000256" key="8">
    <source>
        <dbReference type="RuleBase" id="RU367053"/>
    </source>
</evidence>
<comment type="catalytic activity">
    <reaction evidence="7">
        <text>a 5'-end triphospho-ribonucleoside in mRNA + H2O = a 5'-end diphospho-ribonucleoside in mRNA + phosphate + H(+)</text>
        <dbReference type="Rhea" id="RHEA:67004"/>
        <dbReference type="Rhea" id="RHEA-COMP:17164"/>
        <dbReference type="Rhea" id="RHEA-COMP:17165"/>
        <dbReference type="ChEBI" id="CHEBI:15377"/>
        <dbReference type="ChEBI" id="CHEBI:15378"/>
        <dbReference type="ChEBI" id="CHEBI:43474"/>
        <dbReference type="ChEBI" id="CHEBI:167616"/>
        <dbReference type="ChEBI" id="CHEBI:167618"/>
        <dbReference type="EC" id="3.6.1.74"/>
    </reaction>
    <physiologicalReaction direction="left-to-right" evidence="7">
        <dbReference type="Rhea" id="RHEA:67005"/>
    </physiologicalReaction>
</comment>
<evidence type="ECO:0000256" key="7">
    <source>
        <dbReference type="ARBA" id="ARBA00047740"/>
    </source>
</evidence>
<dbReference type="CDD" id="cd07470">
    <property type="entry name" value="CYTH-like_mRNA_RTPase"/>
    <property type="match status" value="1"/>
</dbReference>
<dbReference type="STRING" id="1344416.A0A139AWY2"/>
<dbReference type="EC" id="3.6.1.74" evidence="8"/>
<protein>
    <recommendedName>
        <fullName evidence="8">mRNA-capping enzyme subunit beta</fullName>
        <ecNumber evidence="8">3.6.1.74</ecNumber>
    </recommendedName>
    <alternativeName>
        <fullName evidence="8">mRNA 5'-phosphatase</fullName>
    </alternativeName>
    <alternativeName>
        <fullName evidence="8">mRNA 5'-triphosphate monophosphatase</fullName>
    </alternativeName>
</protein>
<dbReference type="InterPro" id="IPR040343">
    <property type="entry name" value="Cet1/Ctl1"/>
</dbReference>
<comment type="similarity">
    <text evidence="3 8">Belongs to the fungal TPase family.</text>
</comment>
<dbReference type="InterPro" id="IPR033469">
    <property type="entry name" value="CYTH-like_dom_sf"/>
</dbReference>
<comment type="subcellular location">
    <subcellularLocation>
        <location evidence="2 8">Nucleus</location>
    </subcellularLocation>
</comment>
<comment type="function">
    <text evidence="8">First step of mRNA capping. Converts the 5'-triphosphate end of a nascent mRNA chain into a diphosphate end.</text>
</comment>
<keyword evidence="6 8" id="KW-0539">Nucleus</keyword>
<accession>A0A139AWY2</accession>